<dbReference type="AlphaFoldDB" id="A0A645DYE3"/>
<evidence type="ECO:0000256" key="1">
    <source>
        <dbReference type="SAM" id="MobiDB-lite"/>
    </source>
</evidence>
<feature type="region of interest" description="Disordered" evidence="1">
    <location>
        <begin position="68"/>
        <end position="103"/>
    </location>
</feature>
<comment type="caution">
    <text evidence="2">The sequence shown here is derived from an EMBL/GenBank/DDBJ whole genome shotgun (WGS) entry which is preliminary data.</text>
</comment>
<gene>
    <name evidence="2" type="ORF">SDC9_141686</name>
</gene>
<feature type="compositionally biased region" description="Polar residues" evidence="1">
    <location>
        <begin position="79"/>
        <end position="89"/>
    </location>
</feature>
<evidence type="ECO:0000313" key="2">
    <source>
        <dbReference type="EMBL" id="MPM94540.1"/>
    </source>
</evidence>
<name>A0A645DYE3_9ZZZZ</name>
<sequence length="139" mass="16253">MPQIVRHHLNFQSTAETDESSFFETSRAYLKTPSFAHAIMLSSDCKKRRSFSKVHHYHQWFPGRYPPSARVAQPPIAPTSESTRDTTSYEYRKRQPPQQIHEVSTSTSAQSFALLELFVFVPRGKSPLYSWMHPLLRWR</sequence>
<protein>
    <submittedName>
        <fullName evidence="2">Uncharacterized protein</fullName>
    </submittedName>
</protein>
<organism evidence="2">
    <name type="scientific">bioreactor metagenome</name>
    <dbReference type="NCBI Taxonomy" id="1076179"/>
    <lineage>
        <taxon>unclassified sequences</taxon>
        <taxon>metagenomes</taxon>
        <taxon>ecological metagenomes</taxon>
    </lineage>
</organism>
<proteinExistence type="predicted"/>
<reference evidence="2" key="1">
    <citation type="submission" date="2019-08" db="EMBL/GenBank/DDBJ databases">
        <authorList>
            <person name="Kucharzyk K."/>
            <person name="Murdoch R.W."/>
            <person name="Higgins S."/>
            <person name="Loffler F."/>
        </authorList>
    </citation>
    <scope>NUCLEOTIDE SEQUENCE</scope>
</reference>
<dbReference type="EMBL" id="VSSQ01041154">
    <property type="protein sequence ID" value="MPM94540.1"/>
    <property type="molecule type" value="Genomic_DNA"/>
</dbReference>
<accession>A0A645DYE3</accession>